<proteinExistence type="predicted"/>
<organism evidence="1 2">
    <name type="scientific">Pseudomonas gingeri</name>
    <dbReference type="NCBI Taxonomy" id="117681"/>
    <lineage>
        <taxon>Bacteria</taxon>
        <taxon>Pseudomonadati</taxon>
        <taxon>Pseudomonadota</taxon>
        <taxon>Gammaproteobacteria</taxon>
        <taxon>Pseudomonadales</taxon>
        <taxon>Pseudomonadaceae</taxon>
        <taxon>Pseudomonas</taxon>
    </lineage>
</organism>
<evidence type="ECO:0000313" key="2">
    <source>
        <dbReference type="Proteomes" id="UP000520592"/>
    </source>
</evidence>
<dbReference type="AlphaFoldDB" id="A0A7Y7YH33"/>
<protein>
    <recommendedName>
        <fullName evidence="3">Endonuclease/exonuclease/phosphatase domain-containing protein</fullName>
    </recommendedName>
</protein>
<dbReference type="Gene3D" id="3.60.10.10">
    <property type="entry name" value="Endonuclease/exonuclease/phosphatase"/>
    <property type="match status" value="1"/>
</dbReference>
<comment type="caution">
    <text evidence="1">The sequence shown here is derived from an EMBL/GenBank/DDBJ whole genome shotgun (WGS) entry which is preliminary data.</text>
</comment>
<gene>
    <name evidence="1" type="ORF">HX876_28780</name>
</gene>
<dbReference type="EMBL" id="JACAQD010000041">
    <property type="protein sequence ID" value="NWC36371.1"/>
    <property type="molecule type" value="Genomic_DNA"/>
</dbReference>
<evidence type="ECO:0008006" key="3">
    <source>
        <dbReference type="Google" id="ProtNLM"/>
    </source>
</evidence>
<sequence>MIVMSWNIKQFNYNPKKDQSEQLARMVQIQEIVQSRQIDILTILEVRPSVKSPQFGESYDDSQGALAVAQLCQLLGQEWTYHMSGGNAFKESNKGELYAFMWRTDRIEALSLASLVNVDAQQKILPFKNRVPCMMLFTEKTNPSTSNIIFSVVVYHAPNPSEMNDKEIGYLKSIFGLFAYPTALCGDFNMNTASVFTILQPEFNLAVTNDSSLRVNLTGVDSPYDAIFYHGMTLHSAGGDNQLVTAENTFGTALGSKAEIKSIKHYTSDHAPVWAHFSLG</sequence>
<dbReference type="Proteomes" id="UP000520592">
    <property type="component" value="Unassembled WGS sequence"/>
</dbReference>
<accession>A0A7Y7YH33</accession>
<name>A0A7Y7YH33_9PSED</name>
<reference evidence="1 2" key="1">
    <citation type="submission" date="2020-04" db="EMBL/GenBank/DDBJ databases">
        <title>Molecular characterization of pseudomonads from Agaricus bisporus reveal novel blotch 2 pathogens in Western Europe.</title>
        <authorList>
            <person name="Taparia T."/>
            <person name="Krijger M."/>
            <person name="Haynes E."/>
            <person name="Elpinstone J.G."/>
            <person name="Noble R."/>
            <person name="Van Der Wolf J."/>
        </authorList>
    </citation>
    <scope>NUCLEOTIDE SEQUENCE [LARGE SCALE GENOMIC DNA]</scope>
    <source>
        <strain evidence="1 2">IPO3737</strain>
    </source>
</reference>
<dbReference type="InterPro" id="IPR036691">
    <property type="entry name" value="Endo/exonu/phosph_ase_sf"/>
</dbReference>
<dbReference type="RefSeq" id="WP_177056376.1">
    <property type="nucleotide sequence ID" value="NZ_JACAPB010000024.1"/>
</dbReference>
<evidence type="ECO:0000313" key="1">
    <source>
        <dbReference type="EMBL" id="NWC36371.1"/>
    </source>
</evidence>
<dbReference type="SUPFAM" id="SSF56219">
    <property type="entry name" value="DNase I-like"/>
    <property type="match status" value="1"/>
</dbReference>